<comment type="caution">
    <text evidence="1">The sequence shown here is derived from an EMBL/GenBank/DDBJ whole genome shotgun (WGS) entry which is preliminary data.</text>
</comment>
<sequence length="87" mass="10106">MQSAYIYEQDPGHGWLHVRRAEITRLGIAREITPYSYQRGDLVFLEEDCDLSTFMRAKEAAGEPVTFEERHVEHTSIRGYDAYRPTA</sequence>
<keyword evidence="2" id="KW-1185">Reference proteome</keyword>
<evidence type="ECO:0000313" key="1">
    <source>
        <dbReference type="EMBL" id="RCX28014.1"/>
    </source>
</evidence>
<dbReference type="OrthoDB" id="8563703at2"/>
<protein>
    <submittedName>
        <fullName evidence="1">Uncharacterized protein</fullName>
    </submittedName>
</protein>
<organism evidence="1 2">
    <name type="scientific">Thioalbus denitrificans</name>
    <dbReference type="NCBI Taxonomy" id="547122"/>
    <lineage>
        <taxon>Bacteria</taxon>
        <taxon>Pseudomonadati</taxon>
        <taxon>Pseudomonadota</taxon>
        <taxon>Gammaproteobacteria</taxon>
        <taxon>Chromatiales</taxon>
        <taxon>Ectothiorhodospiraceae</taxon>
        <taxon>Thioalbus</taxon>
    </lineage>
</organism>
<evidence type="ECO:0000313" key="2">
    <source>
        <dbReference type="Proteomes" id="UP000252707"/>
    </source>
</evidence>
<gene>
    <name evidence="1" type="ORF">DFQ59_10842</name>
</gene>
<proteinExistence type="predicted"/>
<dbReference type="Proteomes" id="UP000252707">
    <property type="component" value="Unassembled WGS sequence"/>
</dbReference>
<dbReference type="RefSeq" id="WP_114280438.1">
    <property type="nucleotide sequence ID" value="NZ_QPJY01000008.1"/>
</dbReference>
<reference evidence="1 2" key="1">
    <citation type="submission" date="2018-07" db="EMBL/GenBank/DDBJ databases">
        <title>Genomic Encyclopedia of Type Strains, Phase IV (KMG-IV): sequencing the most valuable type-strain genomes for metagenomic binning, comparative biology and taxonomic classification.</title>
        <authorList>
            <person name="Goeker M."/>
        </authorList>
    </citation>
    <scope>NUCLEOTIDE SEQUENCE [LARGE SCALE GENOMIC DNA]</scope>
    <source>
        <strain evidence="1 2">DSM 26407</strain>
    </source>
</reference>
<name>A0A369C881_9GAMM</name>
<accession>A0A369C881</accession>
<dbReference type="AlphaFoldDB" id="A0A369C881"/>
<dbReference type="EMBL" id="QPJY01000008">
    <property type="protein sequence ID" value="RCX28014.1"/>
    <property type="molecule type" value="Genomic_DNA"/>
</dbReference>